<dbReference type="GO" id="GO:0003677">
    <property type="term" value="F:DNA binding"/>
    <property type="evidence" value="ECO:0007669"/>
    <property type="project" value="UniProtKB-KW"/>
</dbReference>
<accession>A0A1G7AKK7</accession>
<keyword evidence="3" id="KW-0815">Transposition</keyword>
<evidence type="ECO:0000256" key="1">
    <source>
        <dbReference type="ARBA" id="ARBA00002190"/>
    </source>
</evidence>
<evidence type="ECO:0000256" key="5">
    <source>
        <dbReference type="ARBA" id="ARBA00023172"/>
    </source>
</evidence>
<keyword evidence="5" id="KW-0233">DNA recombination</keyword>
<comment type="similarity">
    <text evidence="2">Belongs to the transposase mutator family.</text>
</comment>
<evidence type="ECO:0000256" key="2">
    <source>
        <dbReference type="ARBA" id="ARBA00010961"/>
    </source>
</evidence>
<dbReference type="AlphaFoldDB" id="A0A1G7AKK7"/>
<sequence length="75" mass="7794">MGKAPGSGRWTCRGAHAVSQALVVAAGVSIDGTREALGTAVGDSGSFEFWREFLIGLRGRGLLGCAWSSPTPVRF</sequence>
<dbReference type="EMBL" id="FNAB01000011">
    <property type="protein sequence ID" value="SDE15322.1"/>
    <property type="molecule type" value="Genomic_DNA"/>
</dbReference>
<keyword evidence="7" id="KW-1185">Reference proteome</keyword>
<dbReference type="GO" id="GO:0006313">
    <property type="term" value="P:DNA transposition"/>
    <property type="evidence" value="ECO:0007669"/>
    <property type="project" value="InterPro"/>
</dbReference>
<name>A0A1G7AKK7_9NOCA</name>
<protein>
    <submittedName>
        <fullName evidence="6">Transposase, Mutator family</fullName>
    </submittedName>
</protein>
<gene>
    <name evidence="6" type="ORF">SAMN05444580_11116</name>
</gene>
<proteinExistence type="inferred from homology"/>
<dbReference type="GO" id="GO:0004803">
    <property type="term" value="F:transposase activity"/>
    <property type="evidence" value="ECO:0007669"/>
    <property type="project" value="InterPro"/>
</dbReference>
<dbReference type="Pfam" id="PF00872">
    <property type="entry name" value="Transposase_mut"/>
    <property type="match status" value="1"/>
</dbReference>
<dbReference type="Proteomes" id="UP000199417">
    <property type="component" value="Unassembled WGS sequence"/>
</dbReference>
<evidence type="ECO:0000256" key="4">
    <source>
        <dbReference type="ARBA" id="ARBA00023125"/>
    </source>
</evidence>
<dbReference type="STRING" id="168276.SAMN05444580_11116"/>
<comment type="function">
    <text evidence="1">Required for the transposition of the insertion element.</text>
</comment>
<keyword evidence="4" id="KW-0238">DNA-binding</keyword>
<evidence type="ECO:0000313" key="7">
    <source>
        <dbReference type="Proteomes" id="UP000199417"/>
    </source>
</evidence>
<dbReference type="InterPro" id="IPR001207">
    <property type="entry name" value="Transposase_mutator"/>
</dbReference>
<evidence type="ECO:0000256" key="3">
    <source>
        <dbReference type="ARBA" id="ARBA00022578"/>
    </source>
</evidence>
<organism evidence="6 7">
    <name type="scientific">Rhodococcus tukisamuensis</name>
    <dbReference type="NCBI Taxonomy" id="168276"/>
    <lineage>
        <taxon>Bacteria</taxon>
        <taxon>Bacillati</taxon>
        <taxon>Actinomycetota</taxon>
        <taxon>Actinomycetes</taxon>
        <taxon>Mycobacteriales</taxon>
        <taxon>Nocardiaceae</taxon>
        <taxon>Rhodococcus</taxon>
    </lineage>
</organism>
<evidence type="ECO:0000313" key="6">
    <source>
        <dbReference type="EMBL" id="SDE15322.1"/>
    </source>
</evidence>
<reference evidence="6 7" key="1">
    <citation type="submission" date="2016-10" db="EMBL/GenBank/DDBJ databases">
        <authorList>
            <person name="de Groot N.N."/>
        </authorList>
    </citation>
    <scope>NUCLEOTIDE SEQUENCE [LARGE SCALE GENOMIC DNA]</scope>
    <source>
        <strain evidence="6 7">JCM 11308</strain>
    </source>
</reference>